<gene>
    <name evidence="1" type="ORF">DSCO28_09790</name>
</gene>
<sequence>MPMRRKRFPVPFNTDYSYWVDDENFDLNTNENPAHPGIFLSANRLTVMNGYWNEPEETKKVMKK</sequence>
<accession>A0A5K7ZR19</accession>
<name>A0A5K7ZR19_9BACT</name>
<dbReference type="KEGG" id="dov:DSCO28_09790"/>
<protein>
    <submittedName>
        <fullName evidence="1">Uncharacterized protein</fullName>
    </submittedName>
</protein>
<organism evidence="1 2">
    <name type="scientific">Desulfosarcina ovata subsp. sediminis</name>
    <dbReference type="NCBI Taxonomy" id="885957"/>
    <lineage>
        <taxon>Bacteria</taxon>
        <taxon>Pseudomonadati</taxon>
        <taxon>Thermodesulfobacteriota</taxon>
        <taxon>Desulfobacteria</taxon>
        <taxon>Desulfobacterales</taxon>
        <taxon>Desulfosarcinaceae</taxon>
        <taxon>Desulfosarcina</taxon>
    </lineage>
</organism>
<proteinExistence type="predicted"/>
<evidence type="ECO:0000313" key="2">
    <source>
        <dbReference type="Proteomes" id="UP000425960"/>
    </source>
</evidence>
<dbReference type="EMBL" id="AP021876">
    <property type="protein sequence ID" value="BBO80413.1"/>
    <property type="molecule type" value="Genomic_DNA"/>
</dbReference>
<evidence type="ECO:0000313" key="1">
    <source>
        <dbReference type="EMBL" id="BBO80413.1"/>
    </source>
</evidence>
<reference evidence="1 2" key="1">
    <citation type="submission" date="2019-11" db="EMBL/GenBank/DDBJ databases">
        <title>Comparative genomics of hydrocarbon-degrading Desulfosarcina strains.</title>
        <authorList>
            <person name="Watanabe M."/>
            <person name="Kojima H."/>
            <person name="Fukui M."/>
        </authorList>
    </citation>
    <scope>NUCLEOTIDE SEQUENCE [LARGE SCALE GENOMIC DNA]</scope>
    <source>
        <strain evidence="1 2">28bB2T</strain>
    </source>
</reference>
<dbReference type="AlphaFoldDB" id="A0A5K7ZR19"/>
<dbReference type="Proteomes" id="UP000425960">
    <property type="component" value="Chromosome"/>
</dbReference>